<reference evidence="2 3" key="1">
    <citation type="journal article" date="2023" name="J. Hered.">
        <title>Chromosome-level genome of the wood stork (Mycteria americana) provides insight into avian chromosome evolution.</title>
        <authorList>
            <person name="Flamio R. Jr."/>
            <person name="Ramstad K.M."/>
        </authorList>
    </citation>
    <scope>NUCLEOTIDE SEQUENCE [LARGE SCALE GENOMIC DNA]</scope>
    <source>
        <strain evidence="2">JAX WOST 10</strain>
    </source>
</reference>
<gene>
    <name evidence="2" type="ORF">QYF61_022665</name>
</gene>
<name>A0AAN7PLJ9_MYCAM</name>
<organism evidence="2 3">
    <name type="scientific">Mycteria americana</name>
    <name type="common">Wood stork</name>
    <dbReference type="NCBI Taxonomy" id="33587"/>
    <lineage>
        <taxon>Eukaryota</taxon>
        <taxon>Metazoa</taxon>
        <taxon>Chordata</taxon>
        <taxon>Craniata</taxon>
        <taxon>Vertebrata</taxon>
        <taxon>Euteleostomi</taxon>
        <taxon>Archelosauria</taxon>
        <taxon>Archosauria</taxon>
        <taxon>Dinosauria</taxon>
        <taxon>Saurischia</taxon>
        <taxon>Theropoda</taxon>
        <taxon>Coelurosauria</taxon>
        <taxon>Aves</taxon>
        <taxon>Neognathae</taxon>
        <taxon>Neoaves</taxon>
        <taxon>Aequornithes</taxon>
        <taxon>Ciconiiformes</taxon>
        <taxon>Ciconiidae</taxon>
        <taxon>Mycteria</taxon>
    </lineage>
</organism>
<accession>A0AAN7PLJ9</accession>
<dbReference type="InterPro" id="IPR000477">
    <property type="entry name" value="RT_dom"/>
</dbReference>
<dbReference type="PANTHER" id="PTHR33332">
    <property type="entry name" value="REVERSE TRANSCRIPTASE DOMAIN-CONTAINING PROTEIN"/>
    <property type="match status" value="1"/>
</dbReference>
<dbReference type="EMBL" id="JAUNZN010000002">
    <property type="protein sequence ID" value="KAK4827963.1"/>
    <property type="molecule type" value="Genomic_DNA"/>
</dbReference>
<dbReference type="AlphaFoldDB" id="A0AAN7PLJ9"/>
<dbReference type="Proteomes" id="UP001333110">
    <property type="component" value="Unassembled WGS sequence"/>
</dbReference>
<evidence type="ECO:0000259" key="1">
    <source>
        <dbReference type="Pfam" id="PF00078"/>
    </source>
</evidence>
<dbReference type="Pfam" id="PF00078">
    <property type="entry name" value="RVT_1"/>
    <property type="match status" value="1"/>
</dbReference>
<evidence type="ECO:0000313" key="2">
    <source>
        <dbReference type="EMBL" id="KAK4827963.1"/>
    </source>
</evidence>
<sequence length="169" mass="18716">MNSKRKTRENLGLVPSAAGGLVTNDAEKAEVVNAFSASTGGEVPEDCKKSNAIPFFKKGKKGDPGHYRLISLTSIPGKVMEKILLETISKLLKDKMIKNSQHGFTKGKIMLNQPDSLLQCFYNEVTSLVDEGRAVDVVYLDFRKSFDTVSHNIFADKLTKYGQSKWTAR</sequence>
<protein>
    <recommendedName>
        <fullName evidence="1">Reverse transcriptase domain-containing protein</fullName>
    </recommendedName>
</protein>
<evidence type="ECO:0000313" key="3">
    <source>
        <dbReference type="Proteomes" id="UP001333110"/>
    </source>
</evidence>
<feature type="domain" description="Reverse transcriptase" evidence="1">
    <location>
        <begin position="60"/>
        <end position="163"/>
    </location>
</feature>
<keyword evidence="3" id="KW-1185">Reference proteome</keyword>
<comment type="caution">
    <text evidence="2">The sequence shown here is derived from an EMBL/GenBank/DDBJ whole genome shotgun (WGS) entry which is preliminary data.</text>
</comment>
<proteinExistence type="predicted"/>